<dbReference type="SUPFAM" id="SSF81301">
    <property type="entry name" value="Nucleotidyltransferase"/>
    <property type="match status" value="1"/>
</dbReference>
<comment type="subcellular location">
    <subcellularLocation>
        <location evidence="2">Cytoplasm</location>
    </subcellularLocation>
</comment>
<keyword evidence="2" id="KW-0678">Repressor</keyword>
<dbReference type="Pfam" id="PF02410">
    <property type="entry name" value="RsfS"/>
    <property type="match status" value="1"/>
</dbReference>
<dbReference type="GO" id="GO:0043023">
    <property type="term" value="F:ribosomal large subunit binding"/>
    <property type="evidence" value="ECO:0007669"/>
    <property type="project" value="TreeGrafter"/>
</dbReference>
<dbReference type="OrthoDB" id="9793681at2"/>
<gene>
    <name evidence="2 3" type="primary">rsfS</name>
    <name evidence="3" type="ORF">NSA23_12825</name>
</gene>
<keyword evidence="2" id="KW-0810">Translation regulation</keyword>
<dbReference type="EMBL" id="JANJZL010000010">
    <property type="protein sequence ID" value="MCR2044988.1"/>
    <property type="molecule type" value="Genomic_DNA"/>
</dbReference>
<dbReference type="HAMAP" id="MF_01477">
    <property type="entry name" value="Iojap_RsfS"/>
    <property type="match status" value="1"/>
</dbReference>
<dbReference type="PANTHER" id="PTHR21043">
    <property type="entry name" value="IOJAP SUPERFAMILY ORTHOLOG"/>
    <property type="match status" value="1"/>
</dbReference>
<sequence>MKEIDKRLSIISKACEDKKAFDIKILGISELSSIGDYFVIASGNSTTQVAAIADEVEEKMEESGFEILQKEGQNSARWILLDYGDIIIHIFHRDDRKFYDLERLWADSEKIEL</sequence>
<dbReference type="InterPro" id="IPR004394">
    <property type="entry name" value="Iojap/RsfS/C7orf30"/>
</dbReference>
<dbReference type="GO" id="GO:0017148">
    <property type="term" value="P:negative regulation of translation"/>
    <property type="evidence" value="ECO:0007669"/>
    <property type="project" value="UniProtKB-UniRule"/>
</dbReference>
<dbReference type="RefSeq" id="WP_042681000.1">
    <property type="nucleotide sequence ID" value="NZ_CABKTM010000026.1"/>
</dbReference>
<organism evidence="3 4">
    <name type="scientific">Anaerosalibacter massiliensis</name>
    <dbReference type="NCBI Taxonomy" id="1347392"/>
    <lineage>
        <taxon>Bacteria</taxon>
        <taxon>Bacillati</taxon>
        <taxon>Bacillota</taxon>
        <taxon>Tissierellia</taxon>
        <taxon>Tissierellales</taxon>
        <taxon>Sporanaerobacteraceae</taxon>
        <taxon>Anaerosalibacter</taxon>
    </lineage>
</organism>
<reference evidence="3" key="1">
    <citation type="submission" date="2022-07" db="EMBL/GenBank/DDBJ databases">
        <title>Enhanced cultured diversity of the mouse gut microbiota enables custom-made synthetic communities.</title>
        <authorList>
            <person name="Afrizal A."/>
        </authorList>
    </citation>
    <scope>NUCLEOTIDE SEQUENCE</scope>
    <source>
        <strain evidence="3">DSM 29482</strain>
    </source>
</reference>
<dbReference type="InterPro" id="IPR043519">
    <property type="entry name" value="NT_sf"/>
</dbReference>
<comment type="caution">
    <text evidence="3">The sequence shown here is derived from an EMBL/GenBank/DDBJ whole genome shotgun (WGS) entry which is preliminary data.</text>
</comment>
<accession>A0A9X2MJ41</accession>
<comment type="similarity">
    <text evidence="1 2">Belongs to the Iojap/RsfS family.</text>
</comment>
<evidence type="ECO:0000256" key="1">
    <source>
        <dbReference type="ARBA" id="ARBA00010574"/>
    </source>
</evidence>
<name>A0A9X2MJ41_9FIRM</name>
<keyword evidence="4" id="KW-1185">Reference proteome</keyword>
<evidence type="ECO:0000313" key="4">
    <source>
        <dbReference type="Proteomes" id="UP001142078"/>
    </source>
</evidence>
<comment type="subunit">
    <text evidence="2">Interacts with ribosomal protein uL14 (rplN).</text>
</comment>
<dbReference type="AlphaFoldDB" id="A0A9X2MJ41"/>
<dbReference type="GO" id="GO:0042256">
    <property type="term" value="P:cytosolic ribosome assembly"/>
    <property type="evidence" value="ECO:0007669"/>
    <property type="project" value="UniProtKB-UniRule"/>
</dbReference>
<dbReference type="NCBIfam" id="TIGR00090">
    <property type="entry name" value="rsfS_iojap_ybeB"/>
    <property type="match status" value="1"/>
</dbReference>
<evidence type="ECO:0000256" key="2">
    <source>
        <dbReference type="HAMAP-Rule" id="MF_01477"/>
    </source>
</evidence>
<dbReference type="Proteomes" id="UP001142078">
    <property type="component" value="Unassembled WGS sequence"/>
</dbReference>
<dbReference type="Gene3D" id="3.30.460.10">
    <property type="entry name" value="Beta Polymerase, domain 2"/>
    <property type="match status" value="1"/>
</dbReference>
<evidence type="ECO:0000313" key="3">
    <source>
        <dbReference type="EMBL" id="MCR2044988.1"/>
    </source>
</evidence>
<protein>
    <recommendedName>
        <fullName evidence="2">Ribosomal silencing factor RsfS</fullName>
    </recommendedName>
</protein>
<comment type="function">
    <text evidence="2">Functions as a ribosomal silencing factor. Interacts with ribosomal protein uL14 (rplN), blocking formation of intersubunit bridge B8. Prevents association of the 30S and 50S ribosomal subunits and the formation of functional ribosomes, thus repressing translation.</text>
</comment>
<dbReference type="GO" id="GO:0005737">
    <property type="term" value="C:cytoplasm"/>
    <property type="evidence" value="ECO:0007669"/>
    <property type="project" value="UniProtKB-SubCell"/>
</dbReference>
<dbReference type="GO" id="GO:0090071">
    <property type="term" value="P:negative regulation of ribosome biogenesis"/>
    <property type="evidence" value="ECO:0007669"/>
    <property type="project" value="UniProtKB-UniRule"/>
</dbReference>
<proteinExistence type="inferred from homology"/>
<dbReference type="PANTHER" id="PTHR21043:SF0">
    <property type="entry name" value="MITOCHONDRIAL ASSEMBLY OF RIBOSOMAL LARGE SUBUNIT PROTEIN 1"/>
    <property type="match status" value="1"/>
</dbReference>
<keyword evidence="2" id="KW-0963">Cytoplasm</keyword>